<sequence>MIDYRAVQITHLGQRYSARYSVEAGYLCVDSAHGSRRCVLVDVDADVKGQAASLLQQIVSERRRAKT</sequence>
<name>A0ABV2EJR5_9CAUL</name>
<dbReference type="RefSeq" id="WP_354297779.1">
    <property type="nucleotide sequence ID" value="NZ_JBEPLU010000002.1"/>
</dbReference>
<reference evidence="1 2" key="1">
    <citation type="submission" date="2024-06" db="EMBL/GenBank/DDBJ databases">
        <title>Genomic Encyclopedia of Type Strains, Phase IV (KMG-IV): sequencing the most valuable type-strain genomes for metagenomic binning, comparative biology and taxonomic classification.</title>
        <authorList>
            <person name="Goeker M."/>
        </authorList>
    </citation>
    <scope>NUCLEOTIDE SEQUENCE [LARGE SCALE GENOMIC DNA]</scope>
    <source>
        <strain evidence="1 2">DSM 17809</strain>
    </source>
</reference>
<dbReference type="Proteomes" id="UP001549110">
    <property type="component" value="Unassembled WGS sequence"/>
</dbReference>
<organism evidence="1 2">
    <name type="scientific">Phenylobacterium koreense</name>
    <dbReference type="NCBI Taxonomy" id="266125"/>
    <lineage>
        <taxon>Bacteria</taxon>
        <taxon>Pseudomonadati</taxon>
        <taxon>Pseudomonadota</taxon>
        <taxon>Alphaproteobacteria</taxon>
        <taxon>Caulobacterales</taxon>
        <taxon>Caulobacteraceae</taxon>
        <taxon>Phenylobacterium</taxon>
    </lineage>
</organism>
<accession>A0ABV2EJR5</accession>
<keyword evidence="2" id="KW-1185">Reference proteome</keyword>
<dbReference type="EMBL" id="JBEPLU010000002">
    <property type="protein sequence ID" value="MET3527284.1"/>
    <property type="molecule type" value="Genomic_DNA"/>
</dbReference>
<evidence type="ECO:0000313" key="1">
    <source>
        <dbReference type="EMBL" id="MET3527284.1"/>
    </source>
</evidence>
<evidence type="ECO:0000313" key="2">
    <source>
        <dbReference type="Proteomes" id="UP001549110"/>
    </source>
</evidence>
<comment type="caution">
    <text evidence="1">The sequence shown here is derived from an EMBL/GenBank/DDBJ whole genome shotgun (WGS) entry which is preliminary data.</text>
</comment>
<protein>
    <submittedName>
        <fullName evidence="1">Thiamine phosphate synthase YjbQ (UPF0047 family)</fullName>
    </submittedName>
</protein>
<proteinExistence type="predicted"/>
<gene>
    <name evidence="1" type="ORF">ABID41_002402</name>
</gene>